<keyword evidence="3" id="KW-0808">Transferase</keyword>
<feature type="transmembrane region" description="Helical" evidence="9">
    <location>
        <begin position="21"/>
        <end position="40"/>
    </location>
</feature>
<dbReference type="RefSeq" id="WP_310411841.1">
    <property type="nucleotide sequence ID" value="NZ_JAVDYC010000001.1"/>
</dbReference>
<reference evidence="10 11" key="1">
    <citation type="submission" date="2023-07" db="EMBL/GenBank/DDBJ databases">
        <title>Sequencing the genomes of 1000 actinobacteria strains.</title>
        <authorList>
            <person name="Klenk H.-P."/>
        </authorList>
    </citation>
    <scope>NUCLEOTIDE SEQUENCE [LARGE SCALE GENOMIC DNA]</scope>
    <source>
        <strain evidence="10 11">DSM 44711</strain>
    </source>
</reference>
<evidence type="ECO:0000256" key="7">
    <source>
        <dbReference type="ARBA" id="ARBA00024033"/>
    </source>
</evidence>
<evidence type="ECO:0008006" key="12">
    <source>
        <dbReference type="Google" id="ProtNLM"/>
    </source>
</evidence>
<evidence type="ECO:0000256" key="2">
    <source>
        <dbReference type="ARBA" id="ARBA00022475"/>
    </source>
</evidence>
<evidence type="ECO:0000256" key="1">
    <source>
        <dbReference type="ARBA" id="ARBA00004651"/>
    </source>
</evidence>
<dbReference type="Proteomes" id="UP001183629">
    <property type="component" value="Unassembled WGS sequence"/>
</dbReference>
<feature type="compositionally biased region" description="Acidic residues" evidence="8">
    <location>
        <begin position="425"/>
        <end position="435"/>
    </location>
</feature>
<dbReference type="GO" id="GO:0016758">
    <property type="term" value="F:hexosyltransferase activity"/>
    <property type="evidence" value="ECO:0007669"/>
    <property type="project" value="InterPro"/>
</dbReference>
<dbReference type="InterPro" id="IPR018584">
    <property type="entry name" value="GT87"/>
</dbReference>
<keyword evidence="4 9" id="KW-0812">Transmembrane</keyword>
<evidence type="ECO:0000256" key="8">
    <source>
        <dbReference type="SAM" id="MobiDB-lite"/>
    </source>
</evidence>
<comment type="caution">
    <text evidence="10">The sequence shown here is derived from an EMBL/GenBank/DDBJ whole genome shotgun (WGS) entry which is preliminary data.</text>
</comment>
<dbReference type="AlphaFoldDB" id="A0AAE3ZPU3"/>
<keyword evidence="6 9" id="KW-0472">Membrane</keyword>
<evidence type="ECO:0000256" key="3">
    <source>
        <dbReference type="ARBA" id="ARBA00022679"/>
    </source>
</evidence>
<sequence>MEDHSARMTLFTRFGRPHVGAAVLWAVFVAIAIVSSVLVLRRPPDDRLSDLHIYYGAAETVRAGYPLYGYVAENGGPFTYPPFAAVLFVSLTWIPELALRIVWLAAVTGAVAAIGAAMSRLLPERTGRYAGLLAPGIAIAVLITSSAQSNLRFGQVSAFLVLLALVDAAGLTPARYRGMLIGTAAAIKLIPLLFVAFLLWSRQTGAAVRAAVTFVGCGVLGALALPSDSWTYWSGTVLRTSRIGDLASTGNQSINGVLLRAGVPQTGVWIVLAGAVCLVALWHARRAHLSGEPGRAAVLVGCATVAASPISWTHHQVWLPLAAIMLITAGGGRTGRVAGTVLLFAAVLSPSTVLRAAGAYPGLAFVGDNARTLATVAVCLTGLGLAHAAAGGRPPALPRPRPVPSAVRKASGQDRLAYVQGVEPDQTEDDAERGQ</sequence>
<feature type="transmembrane region" description="Helical" evidence="9">
    <location>
        <begin position="296"/>
        <end position="312"/>
    </location>
</feature>
<organism evidence="10 11">
    <name type="scientific">Catenuloplanes niger</name>
    <dbReference type="NCBI Taxonomy" id="587534"/>
    <lineage>
        <taxon>Bacteria</taxon>
        <taxon>Bacillati</taxon>
        <taxon>Actinomycetota</taxon>
        <taxon>Actinomycetes</taxon>
        <taxon>Micromonosporales</taxon>
        <taxon>Micromonosporaceae</taxon>
        <taxon>Catenuloplanes</taxon>
    </lineage>
</organism>
<dbReference type="EMBL" id="JAVDYC010000001">
    <property type="protein sequence ID" value="MDR7322058.1"/>
    <property type="molecule type" value="Genomic_DNA"/>
</dbReference>
<gene>
    <name evidence="10" type="ORF">J2S44_002308</name>
</gene>
<protein>
    <recommendedName>
        <fullName evidence="12">Alpha-1,2-mannosyltransferase</fullName>
    </recommendedName>
</protein>
<evidence type="ECO:0000256" key="6">
    <source>
        <dbReference type="ARBA" id="ARBA00023136"/>
    </source>
</evidence>
<evidence type="ECO:0000256" key="4">
    <source>
        <dbReference type="ARBA" id="ARBA00022692"/>
    </source>
</evidence>
<feature type="transmembrane region" description="Helical" evidence="9">
    <location>
        <begin position="207"/>
        <end position="225"/>
    </location>
</feature>
<feature type="transmembrane region" description="Helical" evidence="9">
    <location>
        <begin position="101"/>
        <end position="121"/>
    </location>
</feature>
<dbReference type="Pfam" id="PF09594">
    <property type="entry name" value="GT87"/>
    <property type="match status" value="1"/>
</dbReference>
<accession>A0AAE3ZPU3</accession>
<feature type="transmembrane region" description="Helical" evidence="9">
    <location>
        <begin position="180"/>
        <end position="200"/>
    </location>
</feature>
<evidence type="ECO:0000256" key="5">
    <source>
        <dbReference type="ARBA" id="ARBA00022989"/>
    </source>
</evidence>
<evidence type="ECO:0000256" key="9">
    <source>
        <dbReference type="SAM" id="Phobius"/>
    </source>
</evidence>
<feature type="region of interest" description="Disordered" evidence="8">
    <location>
        <begin position="390"/>
        <end position="435"/>
    </location>
</feature>
<comment type="similarity">
    <text evidence="7">Belongs to the glycosyltransferase 87 family.</text>
</comment>
<dbReference type="GO" id="GO:0005886">
    <property type="term" value="C:plasma membrane"/>
    <property type="evidence" value="ECO:0007669"/>
    <property type="project" value="UniProtKB-SubCell"/>
</dbReference>
<keyword evidence="2" id="KW-1003">Cell membrane</keyword>
<name>A0AAE3ZPU3_9ACTN</name>
<evidence type="ECO:0000313" key="10">
    <source>
        <dbReference type="EMBL" id="MDR7322058.1"/>
    </source>
</evidence>
<comment type="subcellular location">
    <subcellularLocation>
        <location evidence="1">Cell membrane</location>
        <topology evidence="1">Multi-pass membrane protein</topology>
    </subcellularLocation>
</comment>
<keyword evidence="5 9" id="KW-1133">Transmembrane helix</keyword>
<evidence type="ECO:0000313" key="11">
    <source>
        <dbReference type="Proteomes" id="UP001183629"/>
    </source>
</evidence>
<keyword evidence="11" id="KW-1185">Reference proteome</keyword>
<feature type="transmembrane region" description="Helical" evidence="9">
    <location>
        <begin position="127"/>
        <end position="144"/>
    </location>
</feature>
<feature type="transmembrane region" description="Helical" evidence="9">
    <location>
        <begin position="266"/>
        <end position="284"/>
    </location>
</feature>
<proteinExistence type="inferred from homology"/>